<dbReference type="EMBL" id="BAABGJ010000079">
    <property type="protein sequence ID" value="GAA4353653.1"/>
    <property type="molecule type" value="Genomic_DNA"/>
</dbReference>
<dbReference type="CDD" id="cd07012">
    <property type="entry name" value="PBP2_Bug_TTT"/>
    <property type="match status" value="1"/>
</dbReference>
<evidence type="ECO:0000313" key="2">
    <source>
        <dbReference type="EMBL" id="GAA4353653.1"/>
    </source>
</evidence>
<comment type="caution">
    <text evidence="2">The sequence shown here is derived from an EMBL/GenBank/DDBJ whole genome shotgun (WGS) entry which is preliminary data.</text>
</comment>
<dbReference type="InterPro" id="IPR005064">
    <property type="entry name" value="BUG"/>
</dbReference>
<dbReference type="Pfam" id="PF03401">
    <property type="entry name" value="TctC"/>
    <property type="match status" value="1"/>
</dbReference>
<dbReference type="SUPFAM" id="SSF53850">
    <property type="entry name" value="Periplasmic binding protein-like II"/>
    <property type="match status" value="1"/>
</dbReference>
<evidence type="ECO:0000313" key="3">
    <source>
        <dbReference type="Proteomes" id="UP001500975"/>
    </source>
</evidence>
<evidence type="ECO:0000256" key="1">
    <source>
        <dbReference type="ARBA" id="ARBA00006987"/>
    </source>
</evidence>
<dbReference type="PANTHER" id="PTHR42928:SF5">
    <property type="entry name" value="BLR1237 PROTEIN"/>
    <property type="match status" value="1"/>
</dbReference>
<gene>
    <name evidence="2" type="ORF">GCM10023165_44010</name>
</gene>
<sequence>MPPLIKIIVPFAPGASTDVIARLVASQLGPRLQTNVIVENRAGGSGMIGGSVVAKGPKDGSTLLFTSVSMVSTAATTRNAPFDVTTDLVPIAMPGVGPLVIAVSTKTDIKTPAEFVAAARAKPDQLTHGTSGVGTIAHLAAELLNDAAKIQIKHIPYKGASLAVTDTAGGIIDAMIAVNTTFASQIQAGRMRPIAITSEKPSPAFPNLPPMATVAPGYSVELWTALFAPAGTPPALVKRINHEVNEIANSKEMVELMRGDGATPLNVTPEEAAKRVRDSYATWKRVATAKNIVLE</sequence>
<reference evidence="3" key="1">
    <citation type="journal article" date="2019" name="Int. J. Syst. Evol. Microbiol.">
        <title>The Global Catalogue of Microorganisms (GCM) 10K type strain sequencing project: providing services to taxonomists for standard genome sequencing and annotation.</title>
        <authorList>
            <consortium name="The Broad Institute Genomics Platform"/>
            <consortium name="The Broad Institute Genome Sequencing Center for Infectious Disease"/>
            <person name="Wu L."/>
            <person name="Ma J."/>
        </authorList>
    </citation>
    <scope>NUCLEOTIDE SEQUENCE [LARGE SCALE GENOMIC DNA]</scope>
    <source>
        <strain evidence="3">JCM 17804</strain>
    </source>
</reference>
<proteinExistence type="inferred from homology"/>
<comment type="similarity">
    <text evidence="1">Belongs to the UPF0065 (bug) family.</text>
</comment>
<name>A0ABP8I973_9BURK</name>
<dbReference type="Gene3D" id="3.40.190.150">
    <property type="entry name" value="Bordetella uptake gene, domain 1"/>
    <property type="match status" value="1"/>
</dbReference>
<organism evidence="2 3">
    <name type="scientific">Variovorax defluvii</name>
    <dbReference type="NCBI Taxonomy" id="913761"/>
    <lineage>
        <taxon>Bacteria</taxon>
        <taxon>Pseudomonadati</taxon>
        <taxon>Pseudomonadota</taxon>
        <taxon>Betaproteobacteria</taxon>
        <taxon>Burkholderiales</taxon>
        <taxon>Comamonadaceae</taxon>
        <taxon>Variovorax</taxon>
    </lineage>
</organism>
<dbReference type="PIRSF" id="PIRSF017082">
    <property type="entry name" value="YflP"/>
    <property type="match status" value="1"/>
</dbReference>
<accession>A0ABP8I973</accession>
<dbReference type="PANTHER" id="PTHR42928">
    <property type="entry name" value="TRICARBOXYLATE-BINDING PROTEIN"/>
    <property type="match status" value="1"/>
</dbReference>
<dbReference type="Proteomes" id="UP001500975">
    <property type="component" value="Unassembled WGS sequence"/>
</dbReference>
<protein>
    <submittedName>
        <fullName evidence="2">Tripartite tricarboxylate transporter substrate binding protein</fullName>
    </submittedName>
</protein>
<keyword evidence="3" id="KW-1185">Reference proteome</keyword>
<dbReference type="InterPro" id="IPR042100">
    <property type="entry name" value="Bug_dom1"/>
</dbReference>
<dbReference type="Gene3D" id="3.40.190.10">
    <property type="entry name" value="Periplasmic binding protein-like II"/>
    <property type="match status" value="1"/>
</dbReference>